<organism evidence="2 3">
    <name type="scientific">Arctia plantaginis</name>
    <name type="common">Wood tiger moth</name>
    <name type="synonym">Phalaena plantaginis</name>
    <dbReference type="NCBI Taxonomy" id="874455"/>
    <lineage>
        <taxon>Eukaryota</taxon>
        <taxon>Metazoa</taxon>
        <taxon>Ecdysozoa</taxon>
        <taxon>Arthropoda</taxon>
        <taxon>Hexapoda</taxon>
        <taxon>Insecta</taxon>
        <taxon>Pterygota</taxon>
        <taxon>Neoptera</taxon>
        <taxon>Endopterygota</taxon>
        <taxon>Lepidoptera</taxon>
        <taxon>Glossata</taxon>
        <taxon>Ditrysia</taxon>
        <taxon>Noctuoidea</taxon>
        <taxon>Erebidae</taxon>
        <taxon>Arctiinae</taxon>
        <taxon>Arctia</taxon>
    </lineage>
</organism>
<evidence type="ECO:0000256" key="1">
    <source>
        <dbReference type="SAM" id="Phobius"/>
    </source>
</evidence>
<dbReference type="OrthoDB" id="291792at2759"/>
<protein>
    <submittedName>
        <fullName evidence="2">Uncharacterized protein</fullName>
    </submittedName>
</protein>
<evidence type="ECO:0000313" key="3">
    <source>
        <dbReference type="Proteomes" id="UP000494256"/>
    </source>
</evidence>
<comment type="caution">
    <text evidence="2">The sequence shown here is derived from an EMBL/GenBank/DDBJ whole genome shotgun (WGS) entry which is preliminary data.</text>
</comment>
<sequence>MFLTLLIVTRAVAEWVEISQQHYRKPMHTYHSIHNPFTTPNKMEVEETTQSWTYNKSVSEYDWKKGSKIQSNDGNLNRVQLKGASKSAEPVHIQEHQYSDYDGNEFDLRTNYGPTRPTVDLSDNVKQKGIIEKVPNIGSVKRVSLSNTPIKSPFENIKGDRETAAKNRYEELPLNNEQRIHVPNKVLDTKSNKRRIYVNNLRDRINNEHPNAFPKDEEEIFTTEAQGLRRQPNPELTDDITLRKRFQTFDHNKRPGVTEKKNIFTTPATNVDESTIIKHNKNLYQQSTIQPHKDYETESRDKINELTKHHPSNKVPQTEHKENHIEIINNDQKIFKNGDQEEINVNSGGENEIEQKHNKNISQGGQKVITSKETKPENKIGSMANLLKIMKVLADTISQNTRRSFGGKMKYLHELKDTILDNIAGRIDATWPDDDVGVPHRRARSAQTKSRGHHVQFPSSESALMTISFLTFAVFLIKLVLQIIHTYKNKTMMVAPLMVSASGRTVFTHHGHH</sequence>
<feature type="transmembrane region" description="Helical" evidence="1">
    <location>
        <begin position="463"/>
        <end position="484"/>
    </location>
</feature>
<name>A0A8S1AR74_ARCPL</name>
<proteinExistence type="predicted"/>
<keyword evidence="1" id="KW-1133">Transmembrane helix</keyword>
<evidence type="ECO:0000313" key="2">
    <source>
        <dbReference type="EMBL" id="CAB3249575.1"/>
    </source>
</evidence>
<dbReference type="Proteomes" id="UP000494256">
    <property type="component" value="Unassembled WGS sequence"/>
</dbReference>
<keyword evidence="1" id="KW-0812">Transmembrane</keyword>
<gene>
    <name evidence="2" type="ORF">APLA_LOCUS12961</name>
</gene>
<keyword evidence="1" id="KW-0472">Membrane</keyword>
<dbReference type="AlphaFoldDB" id="A0A8S1AR74"/>
<accession>A0A8S1AR74</accession>
<dbReference type="EMBL" id="CADEBD010000344">
    <property type="protein sequence ID" value="CAB3249575.1"/>
    <property type="molecule type" value="Genomic_DNA"/>
</dbReference>
<reference evidence="2 3" key="1">
    <citation type="submission" date="2020-04" db="EMBL/GenBank/DDBJ databases">
        <authorList>
            <person name="Wallbank WR R."/>
            <person name="Pardo Diaz C."/>
            <person name="Kozak K."/>
            <person name="Martin S."/>
            <person name="Jiggins C."/>
            <person name="Moest M."/>
            <person name="Warren A I."/>
            <person name="Byers J.R.P. K."/>
            <person name="Montejo-Kovacevich G."/>
            <person name="Yen C E."/>
        </authorList>
    </citation>
    <scope>NUCLEOTIDE SEQUENCE [LARGE SCALE GENOMIC DNA]</scope>
</reference>